<dbReference type="GeneID" id="19463081"/>
<gene>
    <name evidence="2" type="ORF">GLAREA_04026</name>
</gene>
<dbReference type="HOGENOM" id="CLU_1343364_0_0_1"/>
<protein>
    <submittedName>
        <fullName evidence="2">Uncharacterized protein</fullName>
    </submittedName>
</protein>
<evidence type="ECO:0000256" key="1">
    <source>
        <dbReference type="SAM" id="SignalP"/>
    </source>
</evidence>
<dbReference type="AlphaFoldDB" id="S3D1L5"/>
<reference evidence="2 3" key="1">
    <citation type="journal article" date="2013" name="BMC Genomics">
        <title>Genomics-driven discovery of the pneumocandin biosynthetic gene cluster in the fungus Glarea lozoyensis.</title>
        <authorList>
            <person name="Chen L."/>
            <person name="Yue Q."/>
            <person name="Zhang X."/>
            <person name="Xiang M."/>
            <person name="Wang C."/>
            <person name="Li S."/>
            <person name="Che Y."/>
            <person name="Ortiz-Lopez F.J."/>
            <person name="Bills G.F."/>
            <person name="Liu X."/>
            <person name="An Z."/>
        </authorList>
    </citation>
    <scope>NUCLEOTIDE SEQUENCE [LARGE SCALE GENOMIC DNA]</scope>
    <source>
        <strain evidence="3">ATCC 20868 / MF5171</strain>
    </source>
</reference>
<name>S3D1L5_GLAL2</name>
<organism evidence="2 3">
    <name type="scientific">Glarea lozoyensis (strain ATCC 20868 / MF5171)</name>
    <dbReference type="NCBI Taxonomy" id="1116229"/>
    <lineage>
        <taxon>Eukaryota</taxon>
        <taxon>Fungi</taxon>
        <taxon>Dikarya</taxon>
        <taxon>Ascomycota</taxon>
        <taxon>Pezizomycotina</taxon>
        <taxon>Leotiomycetes</taxon>
        <taxon>Helotiales</taxon>
        <taxon>Helotiaceae</taxon>
        <taxon>Glarea</taxon>
    </lineage>
</organism>
<keyword evidence="1" id="KW-0732">Signal</keyword>
<dbReference type="EMBL" id="KE145363">
    <property type="protein sequence ID" value="EPE31059.1"/>
    <property type="molecule type" value="Genomic_DNA"/>
</dbReference>
<keyword evidence="3" id="KW-1185">Reference proteome</keyword>
<dbReference type="KEGG" id="glz:GLAREA_04026"/>
<proteinExistence type="predicted"/>
<evidence type="ECO:0000313" key="3">
    <source>
        <dbReference type="Proteomes" id="UP000016922"/>
    </source>
</evidence>
<dbReference type="RefSeq" id="XP_008082470.1">
    <property type="nucleotide sequence ID" value="XM_008084279.1"/>
</dbReference>
<dbReference type="Proteomes" id="UP000016922">
    <property type="component" value="Unassembled WGS sequence"/>
</dbReference>
<sequence length="204" mass="22809">MAWFISPYLFITFLATVYSVFARSIVADAELCTFAFDKATGKSQRIQSPFPGADTIFQLQYNGMYAYEVSTGVFEALFAPYTYTPTQPPSRTKHGEMKRDLDFSQAQPACGQSINEKKSVYAKFGKVALYLCNFDKTPVSWADVKEQMGRLNAECVHGQSGMTGMLSLQRKCFSPCTNMDVETFTFAFAQRGLELVYPEPSDTA</sequence>
<accession>S3D1L5</accession>
<evidence type="ECO:0000313" key="2">
    <source>
        <dbReference type="EMBL" id="EPE31059.1"/>
    </source>
</evidence>
<feature type="chain" id="PRO_5004519143" evidence="1">
    <location>
        <begin position="23"/>
        <end position="204"/>
    </location>
</feature>
<feature type="signal peptide" evidence="1">
    <location>
        <begin position="1"/>
        <end position="22"/>
    </location>
</feature>